<dbReference type="Gene3D" id="3.40.430.10">
    <property type="entry name" value="Dihydrofolate Reductase, subunit A"/>
    <property type="match status" value="1"/>
</dbReference>
<dbReference type="SUPFAM" id="SSF53597">
    <property type="entry name" value="Dihydrofolate reductase-like"/>
    <property type="match status" value="1"/>
</dbReference>
<dbReference type="EMBL" id="CP068985">
    <property type="protein sequence ID" value="QYC40898.1"/>
    <property type="molecule type" value="Genomic_DNA"/>
</dbReference>
<proteinExistence type="predicted"/>
<evidence type="ECO:0000259" key="1">
    <source>
        <dbReference type="Pfam" id="PF01872"/>
    </source>
</evidence>
<dbReference type="PANTHER" id="PTHR38011:SF2">
    <property type="entry name" value="BIFUNCTIONAL DEAMINASE-REDUCTASE DOMAIN PROTEIN"/>
    <property type="match status" value="1"/>
</dbReference>
<dbReference type="InterPro" id="IPR002734">
    <property type="entry name" value="RibDG_C"/>
</dbReference>
<dbReference type="Proteomes" id="UP000824681">
    <property type="component" value="Chromosome"/>
</dbReference>
<reference evidence="2 3" key="1">
    <citation type="journal article" date="2021" name="ACS Chem. Biol.">
        <title>Genomic-Led Discovery of a Novel Glycopeptide Antibiotic by Nonomuraea coxensis DSM 45129.</title>
        <authorList>
            <person name="Yushchuk O."/>
            <person name="Vior N.M."/>
            <person name="Andreo-Vidal A."/>
            <person name="Berini F."/>
            <person name="Ruckert C."/>
            <person name="Busche T."/>
            <person name="Binda E."/>
            <person name="Kalinowski J."/>
            <person name="Truman A.W."/>
            <person name="Marinelli F."/>
        </authorList>
    </citation>
    <scope>NUCLEOTIDE SEQUENCE [LARGE SCALE GENOMIC DNA]</scope>
    <source>
        <strain evidence="2 3">DSM 45129</strain>
    </source>
</reference>
<organism evidence="2 3">
    <name type="scientific">Nonomuraea coxensis DSM 45129</name>
    <dbReference type="NCBI Taxonomy" id="1122611"/>
    <lineage>
        <taxon>Bacteria</taxon>
        <taxon>Bacillati</taxon>
        <taxon>Actinomycetota</taxon>
        <taxon>Actinomycetes</taxon>
        <taxon>Streptosporangiales</taxon>
        <taxon>Streptosporangiaceae</taxon>
        <taxon>Nonomuraea</taxon>
    </lineage>
</organism>
<feature type="domain" description="Bacterial bifunctional deaminase-reductase C-terminal" evidence="1">
    <location>
        <begin position="5"/>
        <end position="185"/>
    </location>
</feature>
<sequence length="192" mass="20367">MGTISVFVNVGLDGVMQGPGRADEDTRGGFRHGGWGVGYADQVIGTYVAERSGAAAMLFGRRTYDDVLGYWTSVGEPNPFTETLVNTPKYVASRRAGAGLAHPNSTLLAGEAAETVARLKERVDGVITVLGSGELVRSLHAAGLVEEYVLLIHPIVLGSGTRLFGEGERTDLTLEETITATTGVVIARYRTK</sequence>
<protein>
    <recommendedName>
        <fullName evidence="1">Bacterial bifunctional deaminase-reductase C-terminal domain-containing protein</fullName>
    </recommendedName>
</protein>
<evidence type="ECO:0000313" key="2">
    <source>
        <dbReference type="EMBL" id="QYC40898.1"/>
    </source>
</evidence>
<evidence type="ECO:0000313" key="3">
    <source>
        <dbReference type="Proteomes" id="UP000824681"/>
    </source>
</evidence>
<name>A0ABX8U032_9ACTN</name>
<gene>
    <name evidence="2" type="ORF">Nocox_16425</name>
</gene>
<dbReference type="InterPro" id="IPR050765">
    <property type="entry name" value="Riboflavin_Biosynth_HTPR"/>
</dbReference>
<dbReference type="InterPro" id="IPR024072">
    <property type="entry name" value="DHFR-like_dom_sf"/>
</dbReference>
<dbReference type="PANTHER" id="PTHR38011">
    <property type="entry name" value="DIHYDROFOLATE REDUCTASE FAMILY PROTEIN (AFU_ORTHOLOGUE AFUA_8G06820)"/>
    <property type="match status" value="1"/>
</dbReference>
<keyword evidence="3" id="KW-1185">Reference proteome</keyword>
<accession>A0ABX8U032</accession>
<dbReference type="Pfam" id="PF01872">
    <property type="entry name" value="RibD_C"/>
    <property type="match status" value="1"/>
</dbReference>